<dbReference type="HOGENOM" id="CLU_096705_1_0_2"/>
<dbReference type="STRING" id="490899.DKAM_0692"/>
<reference evidence="1 2" key="1">
    <citation type="journal article" date="2009" name="J. Bacteriol.">
        <title>Complete genome sequence of the anaerobic, protein-degrading hyperthermophilic crenarchaeon Desulfurococcus kamchatkensis.</title>
        <authorList>
            <person name="Ravin N.V."/>
            <person name="Mardanov A.V."/>
            <person name="Beletsky A.V."/>
            <person name="Kublanov I.V."/>
            <person name="Kolganova T.V."/>
            <person name="Lebedinsky A.V."/>
            <person name="Chernyh N.A."/>
            <person name="Bonch-Osmolovskaya E.A."/>
            <person name="Skryabin K.G."/>
        </authorList>
    </citation>
    <scope>NUCLEOTIDE SEQUENCE [LARGE SCALE GENOMIC DNA]</scope>
    <source>
        <strain evidence="2">DSM 18924 / JCM 16383 / VKM B-2413 / 1221n</strain>
    </source>
</reference>
<proteinExistence type="predicted"/>
<dbReference type="EMBL" id="CP001140">
    <property type="protein sequence ID" value="ACL11018.1"/>
    <property type="molecule type" value="Genomic_DNA"/>
</dbReference>
<name>B8D4I7_DESA1</name>
<dbReference type="InterPro" id="IPR007366">
    <property type="entry name" value="DUF432"/>
</dbReference>
<organism evidence="1 2">
    <name type="scientific">Desulfurococcus amylolyticus (strain DSM 18924 / JCM 16383 / VKM B-2413 / 1221n)</name>
    <name type="common">Desulfurococcus kamchatkensis</name>
    <dbReference type="NCBI Taxonomy" id="490899"/>
    <lineage>
        <taxon>Archaea</taxon>
        <taxon>Thermoproteota</taxon>
        <taxon>Thermoprotei</taxon>
        <taxon>Desulfurococcales</taxon>
        <taxon>Desulfurococcaceae</taxon>
        <taxon>Desulfurococcus</taxon>
    </lineage>
</organism>
<dbReference type="KEGG" id="dka:DKAM_0692"/>
<sequence length="243" mass="27326">MYGIGVSGRINIGDNIIEYDGARSRYRRMSRDGSITVSLDLQGEHSIVAEPIHSLYIPGFNTKYMLVELVDRIVVPPNSSVGFFIKIPVDLGVFMVGRDFYKLIDVAPLLNYYKYTLYGPLASLEEVSGILCRHWRSMSYNGKTSVEPGECLVEAEVVNELGDSITVSKILVDASYMPLYYEINTFNCYAGKIRMVVKSRGIGEIMYPRIQPPQGYLKADVPAELRPPPIPIIAWKTEMIWGL</sequence>
<dbReference type="AlphaFoldDB" id="B8D4I7"/>
<protein>
    <submittedName>
        <fullName evidence="1">DUF432 domain containing protein</fullName>
    </submittedName>
</protein>
<dbReference type="eggNOG" id="arCOG01766">
    <property type="taxonomic scope" value="Archaea"/>
</dbReference>
<evidence type="ECO:0000313" key="2">
    <source>
        <dbReference type="Proteomes" id="UP000006903"/>
    </source>
</evidence>
<accession>B8D4I7</accession>
<dbReference type="Pfam" id="PF04254">
    <property type="entry name" value="DUF432"/>
    <property type="match status" value="1"/>
</dbReference>
<dbReference type="Proteomes" id="UP000006903">
    <property type="component" value="Chromosome"/>
</dbReference>
<evidence type="ECO:0000313" key="1">
    <source>
        <dbReference type="EMBL" id="ACL11018.1"/>
    </source>
</evidence>
<gene>
    <name evidence="1" type="ordered locus">DKAM_0692</name>
</gene>